<organism evidence="3 4">
    <name type="scientific">Nocardia africana</name>
    <dbReference type="NCBI Taxonomy" id="134964"/>
    <lineage>
        <taxon>Bacteria</taxon>
        <taxon>Bacillati</taxon>
        <taxon>Actinomycetota</taxon>
        <taxon>Actinomycetes</taxon>
        <taxon>Mycobacteriales</taxon>
        <taxon>Nocardiaceae</taxon>
        <taxon>Nocardia</taxon>
    </lineage>
</organism>
<dbReference type="Pfam" id="PF01796">
    <property type="entry name" value="OB_ChsH2_C"/>
    <property type="match status" value="1"/>
</dbReference>
<keyword evidence="4" id="KW-1185">Reference proteome</keyword>
<evidence type="ECO:0000313" key="3">
    <source>
        <dbReference type="EMBL" id="MFF0457776.1"/>
    </source>
</evidence>
<name>A0ABW6NTP4_9NOCA</name>
<accession>A0ABW6NTP4</accession>
<evidence type="ECO:0000313" key="4">
    <source>
        <dbReference type="Proteomes" id="UP001601521"/>
    </source>
</evidence>
<evidence type="ECO:0000256" key="1">
    <source>
        <dbReference type="SAM" id="MobiDB-lite"/>
    </source>
</evidence>
<evidence type="ECO:0000259" key="2">
    <source>
        <dbReference type="Pfam" id="PF01796"/>
    </source>
</evidence>
<dbReference type="InterPro" id="IPR002878">
    <property type="entry name" value="ChsH2_C"/>
</dbReference>
<dbReference type="InterPro" id="IPR012340">
    <property type="entry name" value="NA-bd_OB-fold"/>
</dbReference>
<reference evidence="3 4" key="1">
    <citation type="submission" date="2024-10" db="EMBL/GenBank/DDBJ databases">
        <title>The Natural Products Discovery Center: Release of the First 8490 Sequenced Strains for Exploring Actinobacteria Biosynthetic Diversity.</title>
        <authorList>
            <person name="Kalkreuter E."/>
            <person name="Kautsar S.A."/>
            <person name="Yang D."/>
            <person name="Bader C.D."/>
            <person name="Teijaro C.N."/>
            <person name="Fluegel L."/>
            <person name="Davis C.M."/>
            <person name="Simpson J.R."/>
            <person name="Lauterbach L."/>
            <person name="Steele A.D."/>
            <person name="Gui C."/>
            <person name="Meng S."/>
            <person name="Li G."/>
            <person name="Viehrig K."/>
            <person name="Ye F."/>
            <person name="Su P."/>
            <person name="Kiefer A.F."/>
            <person name="Nichols A."/>
            <person name="Cepeda A.J."/>
            <person name="Yan W."/>
            <person name="Fan B."/>
            <person name="Jiang Y."/>
            <person name="Adhikari A."/>
            <person name="Zheng C.-J."/>
            <person name="Schuster L."/>
            <person name="Cowan T.M."/>
            <person name="Smanski M.J."/>
            <person name="Chevrette M.G."/>
            <person name="De Carvalho L.P.S."/>
            <person name="Shen B."/>
        </authorList>
    </citation>
    <scope>NUCLEOTIDE SEQUENCE [LARGE SCALE GENOMIC DNA]</scope>
    <source>
        <strain evidence="3 4">NPDC004550</strain>
    </source>
</reference>
<proteinExistence type="predicted"/>
<comment type="caution">
    <text evidence="3">The sequence shown here is derived from an EMBL/GenBank/DDBJ whole genome shotgun (WGS) entry which is preliminary data.</text>
</comment>
<feature type="region of interest" description="Disordered" evidence="1">
    <location>
        <begin position="96"/>
        <end position="115"/>
    </location>
</feature>
<gene>
    <name evidence="3" type="ORF">ACFYTH_30820</name>
</gene>
<feature type="domain" description="ChsH2 C-terminal OB-fold" evidence="2">
    <location>
        <begin position="10"/>
        <end position="74"/>
    </location>
</feature>
<dbReference type="SUPFAM" id="SSF50249">
    <property type="entry name" value="Nucleic acid-binding proteins"/>
    <property type="match status" value="1"/>
</dbReference>
<sequence length="115" mass="12490">MSCRSTTLEWVPSSGEGAIVSWRVVYRAPLDRRVDEWTPSLIAIVALDEGPWVYTSVEGEIPPTSDQPVRVKFEPRPASGRFPVFATRSTAGQLLDNSLVGGAAPQPRGLPQGRS</sequence>
<dbReference type="EMBL" id="JBIALX010000019">
    <property type="protein sequence ID" value="MFF0457776.1"/>
    <property type="molecule type" value="Genomic_DNA"/>
</dbReference>
<dbReference type="RefSeq" id="WP_387255194.1">
    <property type="nucleotide sequence ID" value="NZ_JBIALX010000019.1"/>
</dbReference>
<protein>
    <submittedName>
        <fullName evidence="3">Zn-ribbon domain-containing OB-fold protein</fullName>
    </submittedName>
</protein>
<dbReference type="Proteomes" id="UP001601521">
    <property type="component" value="Unassembled WGS sequence"/>
</dbReference>